<accession>A0A643F9K4</accession>
<reference evidence="6 7" key="1">
    <citation type="submission" date="2019-09" db="EMBL/GenBank/DDBJ databases">
        <title>Draft genome sequences of 48 bacterial type strains from the CCUG.</title>
        <authorList>
            <person name="Tunovic T."/>
            <person name="Pineiro-Iglesias B."/>
            <person name="Unosson C."/>
            <person name="Inganas E."/>
            <person name="Ohlen M."/>
            <person name="Cardew S."/>
            <person name="Jensie-Markopoulos S."/>
            <person name="Salva-Serra F."/>
            <person name="Jaen-Luchoro D."/>
            <person name="Karlsson R."/>
            <person name="Svensson-Stadler L."/>
            <person name="Chun J."/>
            <person name="Moore E."/>
        </authorList>
    </citation>
    <scope>NUCLEOTIDE SEQUENCE [LARGE SCALE GENOMIC DNA]</scope>
    <source>
        <strain evidence="6 7">CCUG 30977</strain>
    </source>
</reference>
<dbReference type="GO" id="GO:0000976">
    <property type="term" value="F:transcription cis-regulatory region binding"/>
    <property type="evidence" value="ECO:0007669"/>
    <property type="project" value="TreeGrafter"/>
</dbReference>
<sequence length="241" mass="26428">MGIEFAASAASINDQRVISLMSVHSSRQRRKDARPQELLEAALSLFVEKGFAATRSEEVAQRAGVSKGTLYLYYPSKEELLKAVVRSTLAVEVAEGARLLDEHQGSATEALLGPLVDWWIRVYNSPASGVFKLLLTEMCNFPELAEFYAQEVLEPGMGVMARLLMQGVERGEFRPLDIEMAVHSIAMPFVMMCVHKHSLGACGFKDIQPEAFMRGHMHLLLSGFQAAAAPGAGHLRGHKAT</sequence>
<feature type="domain" description="HTH tetR-type" evidence="5">
    <location>
        <begin position="32"/>
        <end position="92"/>
    </location>
</feature>
<keyword evidence="7" id="KW-1185">Reference proteome</keyword>
<evidence type="ECO:0000256" key="1">
    <source>
        <dbReference type="ARBA" id="ARBA00023015"/>
    </source>
</evidence>
<organism evidence="6 7">
    <name type="scientific">Ideonella dechloratans</name>
    <dbReference type="NCBI Taxonomy" id="36863"/>
    <lineage>
        <taxon>Bacteria</taxon>
        <taxon>Pseudomonadati</taxon>
        <taxon>Pseudomonadota</taxon>
        <taxon>Betaproteobacteria</taxon>
        <taxon>Burkholderiales</taxon>
        <taxon>Sphaerotilaceae</taxon>
        <taxon>Ideonella</taxon>
    </lineage>
</organism>
<dbReference type="Pfam" id="PF16859">
    <property type="entry name" value="TetR_C_11"/>
    <property type="match status" value="1"/>
</dbReference>
<dbReference type="InterPro" id="IPR009057">
    <property type="entry name" value="Homeodomain-like_sf"/>
</dbReference>
<feature type="DNA-binding region" description="H-T-H motif" evidence="4">
    <location>
        <begin position="55"/>
        <end position="74"/>
    </location>
</feature>
<dbReference type="EMBL" id="VZPB01000037">
    <property type="protein sequence ID" value="KAB0579513.1"/>
    <property type="molecule type" value="Genomic_DNA"/>
</dbReference>
<evidence type="ECO:0000259" key="5">
    <source>
        <dbReference type="PROSITE" id="PS50977"/>
    </source>
</evidence>
<dbReference type="SUPFAM" id="SSF48498">
    <property type="entry name" value="Tetracyclin repressor-like, C-terminal domain"/>
    <property type="match status" value="1"/>
</dbReference>
<keyword evidence="3" id="KW-0804">Transcription</keyword>
<dbReference type="RefSeq" id="WP_151124869.1">
    <property type="nucleotide sequence ID" value="NZ_CP088081.1"/>
</dbReference>
<dbReference type="SUPFAM" id="SSF46689">
    <property type="entry name" value="Homeodomain-like"/>
    <property type="match status" value="1"/>
</dbReference>
<dbReference type="PANTHER" id="PTHR30055">
    <property type="entry name" value="HTH-TYPE TRANSCRIPTIONAL REGULATOR RUTR"/>
    <property type="match status" value="1"/>
</dbReference>
<dbReference type="Proteomes" id="UP000430120">
    <property type="component" value="Unassembled WGS sequence"/>
</dbReference>
<dbReference type="PANTHER" id="PTHR30055:SF223">
    <property type="entry name" value="HTH-TYPE TRANSCRIPTIONAL REGULATOR UIDR"/>
    <property type="match status" value="1"/>
</dbReference>
<evidence type="ECO:0000313" key="6">
    <source>
        <dbReference type="EMBL" id="KAB0579513.1"/>
    </source>
</evidence>
<protein>
    <submittedName>
        <fullName evidence="6">TetR/AcrR family transcriptional regulator</fullName>
    </submittedName>
</protein>
<comment type="caution">
    <text evidence="6">The sequence shown here is derived from an EMBL/GenBank/DDBJ whole genome shotgun (WGS) entry which is preliminary data.</text>
</comment>
<proteinExistence type="predicted"/>
<dbReference type="InterPro" id="IPR001647">
    <property type="entry name" value="HTH_TetR"/>
</dbReference>
<dbReference type="Pfam" id="PF00440">
    <property type="entry name" value="TetR_N"/>
    <property type="match status" value="1"/>
</dbReference>
<keyword evidence="1" id="KW-0805">Transcription regulation</keyword>
<dbReference type="OrthoDB" id="9809994at2"/>
<evidence type="ECO:0000256" key="3">
    <source>
        <dbReference type="ARBA" id="ARBA00023163"/>
    </source>
</evidence>
<gene>
    <name evidence="6" type="ORF">F7Q92_14695</name>
</gene>
<dbReference type="GO" id="GO:0003700">
    <property type="term" value="F:DNA-binding transcription factor activity"/>
    <property type="evidence" value="ECO:0007669"/>
    <property type="project" value="TreeGrafter"/>
</dbReference>
<dbReference type="InterPro" id="IPR011075">
    <property type="entry name" value="TetR_C"/>
</dbReference>
<evidence type="ECO:0000256" key="2">
    <source>
        <dbReference type="ARBA" id="ARBA00023125"/>
    </source>
</evidence>
<evidence type="ECO:0000313" key="7">
    <source>
        <dbReference type="Proteomes" id="UP000430120"/>
    </source>
</evidence>
<keyword evidence="2 4" id="KW-0238">DNA-binding</keyword>
<dbReference type="Gene3D" id="1.10.357.10">
    <property type="entry name" value="Tetracycline Repressor, domain 2"/>
    <property type="match status" value="1"/>
</dbReference>
<name>A0A643F9K4_IDEDE</name>
<dbReference type="PROSITE" id="PS50977">
    <property type="entry name" value="HTH_TETR_2"/>
    <property type="match status" value="1"/>
</dbReference>
<evidence type="ECO:0000256" key="4">
    <source>
        <dbReference type="PROSITE-ProRule" id="PRU00335"/>
    </source>
</evidence>
<dbReference type="PRINTS" id="PR00455">
    <property type="entry name" value="HTHTETR"/>
</dbReference>
<dbReference type="FunFam" id="1.10.10.60:FF:000141">
    <property type="entry name" value="TetR family transcriptional regulator"/>
    <property type="match status" value="1"/>
</dbReference>
<dbReference type="InterPro" id="IPR036271">
    <property type="entry name" value="Tet_transcr_reg_TetR-rel_C_sf"/>
</dbReference>
<dbReference type="InterPro" id="IPR050109">
    <property type="entry name" value="HTH-type_TetR-like_transc_reg"/>
</dbReference>
<dbReference type="AlphaFoldDB" id="A0A643F9K4"/>
<dbReference type="CDD" id="cd02981">
    <property type="entry name" value="PDI_b_family"/>
    <property type="match status" value="1"/>
</dbReference>